<dbReference type="AlphaFoldDB" id="F8PM86"/>
<organism evidence="2">
    <name type="scientific">Serpula lacrymans var. lacrymans (strain S7.3)</name>
    <name type="common">Dry rot fungus</name>
    <dbReference type="NCBI Taxonomy" id="936435"/>
    <lineage>
        <taxon>Eukaryota</taxon>
        <taxon>Fungi</taxon>
        <taxon>Dikarya</taxon>
        <taxon>Basidiomycota</taxon>
        <taxon>Agaricomycotina</taxon>
        <taxon>Agaricomycetes</taxon>
        <taxon>Agaricomycetidae</taxon>
        <taxon>Boletales</taxon>
        <taxon>Coniophorineae</taxon>
        <taxon>Serpulaceae</taxon>
        <taxon>Serpula</taxon>
    </lineage>
</organism>
<accession>F8PM86</accession>
<evidence type="ECO:0000313" key="1">
    <source>
        <dbReference type="EMBL" id="EGO02718.1"/>
    </source>
</evidence>
<reference evidence="2" key="1">
    <citation type="journal article" date="2011" name="Science">
        <title>The plant cell wall-decomposing machinery underlies the functional diversity of forest fungi.</title>
        <authorList>
            <person name="Eastwood D.C."/>
            <person name="Floudas D."/>
            <person name="Binder M."/>
            <person name="Majcherczyk A."/>
            <person name="Schneider P."/>
            <person name="Aerts A."/>
            <person name="Asiegbu F.O."/>
            <person name="Baker S.E."/>
            <person name="Barry K."/>
            <person name="Bendiksby M."/>
            <person name="Blumentritt M."/>
            <person name="Coutinho P.M."/>
            <person name="Cullen D."/>
            <person name="de Vries R.P."/>
            <person name="Gathman A."/>
            <person name="Goodell B."/>
            <person name="Henrissat B."/>
            <person name="Ihrmark K."/>
            <person name="Kauserud H."/>
            <person name="Kohler A."/>
            <person name="LaButti K."/>
            <person name="Lapidus A."/>
            <person name="Lavin J.L."/>
            <person name="Lee Y.-H."/>
            <person name="Lindquist E."/>
            <person name="Lilly W."/>
            <person name="Lucas S."/>
            <person name="Morin E."/>
            <person name="Murat C."/>
            <person name="Oguiza J.A."/>
            <person name="Park J."/>
            <person name="Pisabarro A.G."/>
            <person name="Riley R."/>
            <person name="Rosling A."/>
            <person name="Salamov A."/>
            <person name="Schmidt O."/>
            <person name="Schmutz J."/>
            <person name="Skrede I."/>
            <person name="Stenlid J."/>
            <person name="Wiebenga A."/>
            <person name="Xie X."/>
            <person name="Kuees U."/>
            <person name="Hibbett D.S."/>
            <person name="Hoffmeister D."/>
            <person name="Hoegberg N."/>
            <person name="Martin F."/>
            <person name="Grigoriev I.V."/>
            <person name="Watkinson S.C."/>
        </authorList>
    </citation>
    <scope>NUCLEOTIDE SEQUENCE [LARGE SCALE GENOMIC DNA]</scope>
    <source>
        <strain evidence="2">strain S7.3</strain>
    </source>
</reference>
<name>F8PM86_SERL3</name>
<dbReference type="HOGENOM" id="CLU_1993987_0_0_1"/>
<proteinExistence type="predicted"/>
<dbReference type="PANTHER" id="PTHR48420:SF1">
    <property type="entry name" value="NON-HAEM DIOXYGENASE N-TERMINAL DOMAIN-CONTAINING PROTEIN"/>
    <property type="match status" value="1"/>
</dbReference>
<dbReference type="InParanoid" id="F8PM86"/>
<dbReference type="EMBL" id="GL945476">
    <property type="protein sequence ID" value="EGO02718.1"/>
    <property type="molecule type" value="Genomic_DNA"/>
</dbReference>
<dbReference type="PANTHER" id="PTHR48420">
    <property type="entry name" value="NON-HAEM DIOXYGENASE N-TERMINAL DOMAIN-CONTAINING PROTEIN"/>
    <property type="match status" value="1"/>
</dbReference>
<dbReference type="OrthoDB" id="438224at2759"/>
<evidence type="ECO:0000313" key="2">
    <source>
        <dbReference type="Proteomes" id="UP000008063"/>
    </source>
</evidence>
<dbReference type="STRING" id="936435.F8PM86"/>
<dbReference type="Proteomes" id="UP000008063">
    <property type="component" value="Unassembled WGS sequence"/>
</dbReference>
<sequence length="125" mass="13987">MSTSSSQRQAVDVISISYPTLVSSPLSLTTSIEQAFGSHPQSLGIILVKDLPEAYTSYRQNLLKLAYRFADLDEQTREKYADPKTSYRLVSSFRDNILLWGSLCLVSSFGWSHGKVRSCTYLLLA</sequence>
<gene>
    <name evidence="1" type="ORF">SERLA73DRAFT_47234</name>
</gene>
<protein>
    <submittedName>
        <fullName evidence="1">Uncharacterized protein</fullName>
    </submittedName>
</protein>
<keyword evidence="2" id="KW-1185">Reference proteome</keyword>